<evidence type="ECO:0000313" key="2">
    <source>
        <dbReference type="EMBL" id="MBD3867343.1"/>
    </source>
</evidence>
<dbReference type="EMBL" id="JACXWD010000009">
    <property type="protein sequence ID" value="MBD3867343.1"/>
    <property type="molecule type" value="Genomic_DNA"/>
</dbReference>
<accession>A0A8J6XZL5</accession>
<comment type="caution">
    <text evidence="2">The sequence shown here is derived from an EMBL/GenBank/DDBJ whole genome shotgun (WGS) entry which is preliminary data.</text>
</comment>
<dbReference type="Proteomes" id="UP000648239">
    <property type="component" value="Unassembled WGS sequence"/>
</dbReference>
<organism evidence="2 3">
    <name type="scientific">Candidatus Polarisedimenticola svalbardensis</name>
    <dbReference type="NCBI Taxonomy" id="2886004"/>
    <lineage>
        <taxon>Bacteria</taxon>
        <taxon>Pseudomonadati</taxon>
        <taxon>Acidobacteriota</taxon>
        <taxon>Candidatus Polarisedimenticolia</taxon>
        <taxon>Candidatus Polarisedimenticolales</taxon>
        <taxon>Candidatus Polarisedimenticolaceae</taxon>
        <taxon>Candidatus Polarisedimenticola</taxon>
    </lineage>
</organism>
<proteinExistence type="predicted"/>
<dbReference type="AlphaFoldDB" id="A0A8J6XZL5"/>
<keyword evidence="1" id="KW-0472">Membrane</keyword>
<evidence type="ECO:0000313" key="3">
    <source>
        <dbReference type="Proteomes" id="UP000648239"/>
    </source>
</evidence>
<sequence>MKNLLARLRPFALIAGFGGLVAVLALAAVLDLGFGQDLLMVAPHNPGTVEVNRALYLEGDSVAELYGNPLDKPVRLIGPDPARIIRPQEDTALMLFTVDKQQGENPLQARTVWLFAKAAMLGFGLLGLAGLVFPRKRSAPMPPDLSRVAADS</sequence>
<protein>
    <submittedName>
        <fullName evidence="2">Uncharacterized protein</fullName>
    </submittedName>
</protein>
<feature type="transmembrane region" description="Helical" evidence="1">
    <location>
        <begin position="112"/>
        <end position="133"/>
    </location>
</feature>
<gene>
    <name evidence="2" type="ORF">IFK94_04375</name>
</gene>
<evidence type="ECO:0000256" key="1">
    <source>
        <dbReference type="SAM" id="Phobius"/>
    </source>
</evidence>
<name>A0A8J6XZL5_9BACT</name>
<reference evidence="2 3" key="1">
    <citation type="submission" date="2020-08" db="EMBL/GenBank/DDBJ databases">
        <title>Acidobacteriota in marine sediments use diverse sulfur dissimilation pathways.</title>
        <authorList>
            <person name="Wasmund K."/>
        </authorList>
    </citation>
    <scope>NUCLEOTIDE SEQUENCE [LARGE SCALE GENOMIC DNA]</scope>
    <source>
        <strain evidence="2">MAG AM4</strain>
    </source>
</reference>
<keyword evidence="1" id="KW-1133">Transmembrane helix</keyword>
<keyword evidence="1" id="KW-0812">Transmembrane</keyword>